<evidence type="ECO:0000256" key="1">
    <source>
        <dbReference type="SAM" id="MobiDB-lite"/>
    </source>
</evidence>
<feature type="region of interest" description="Disordered" evidence="1">
    <location>
        <begin position="22"/>
        <end position="44"/>
    </location>
</feature>
<dbReference type="EMBL" id="JAIWYP010000001">
    <property type="protein sequence ID" value="KAH3876257.1"/>
    <property type="molecule type" value="Genomic_DNA"/>
</dbReference>
<proteinExistence type="predicted"/>
<accession>A0A9D4RRS5</accession>
<reference evidence="2" key="1">
    <citation type="journal article" date="2019" name="bioRxiv">
        <title>The Genome of the Zebra Mussel, Dreissena polymorpha: A Resource for Invasive Species Research.</title>
        <authorList>
            <person name="McCartney M.A."/>
            <person name="Auch B."/>
            <person name="Kono T."/>
            <person name="Mallez S."/>
            <person name="Zhang Y."/>
            <person name="Obille A."/>
            <person name="Becker A."/>
            <person name="Abrahante J.E."/>
            <person name="Garbe J."/>
            <person name="Badalamenti J.P."/>
            <person name="Herman A."/>
            <person name="Mangelson H."/>
            <person name="Liachko I."/>
            <person name="Sullivan S."/>
            <person name="Sone E.D."/>
            <person name="Koren S."/>
            <person name="Silverstein K.A.T."/>
            <person name="Beckman K.B."/>
            <person name="Gohl D.M."/>
        </authorList>
    </citation>
    <scope>NUCLEOTIDE SEQUENCE</scope>
    <source>
        <strain evidence="2">Duluth1</strain>
        <tissue evidence="2">Whole animal</tissue>
    </source>
</reference>
<reference evidence="2" key="2">
    <citation type="submission" date="2020-11" db="EMBL/GenBank/DDBJ databases">
        <authorList>
            <person name="McCartney M.A."/>
            <person name="Auch B."/>
            <person name="Kono T."/>
            <person name="Mallez S."/>
            <person name="Becker A."/>
            <person name="Gohl D.M."/>
            <person name="Silverstein K.A.T."/>
            <person name="Koren S."/>
            <person name="Bechman K.B."/>
            <person name="Herman A."/>
            <person name="Abrahante J.E."/>
            <person name="Garbe J."/>
        </authorList>
    </citation>
    <scope>NUCLEOTIDE SEQUENCE</scope>
    <source>
        <strain evidence="2">Duluth1</strain>
        <tissue evidence="2">Whole animal</tissue>
    </source>
</reference>
<protein>
    <submittedName>
        <fullName evidence="2">Uncharacterized protein</fullName>
    </submittedName>
</protein>
<organism evidence="2 3">
    <name type="scientific">Dreissena polymorpha</name>
    <name type="common">Zebra mussel</name>
    <name type="synonym">Mytilus polymorpha</name>
    <dbReference type="NCBI Taxonomy" id="45954"/>
    <lineage>
        <taxon>Eukaryota</taxon>
        <taxon>Metazoa</taxon>
        <taxon>Spiralia</taxon>
        <taxon>Lophotrochozoa</taxon>
        <taxon>Mollusca</taxon>
        <taxon>Bivalvia</taxon>
        <taxon>Autobranchia</taxon>
        <taxon>Heteroconchia</taxon>
        <taxon>Euheterodonta</taxon>
        <taxon>Imparidentia</taxon>
        <taxon>Neoheterodontei</taxon>
        <taxon>Myida</taxon>
        <taxon>Dreissenoidea</taxon>
        <taxon>Dreissenidae</taxon>
        <taxon>Dreissena</taxon>
    </lineage>
</organism>
<comment type="caution">
    <text evidence="2">The sequence shown here is derived from an EMBL/GenBank/DDBJ whole genome shotgun (WGS) entry which is preliminary data.</text>
</comment>
<evidence type="ECO:0000313" key="3">
    <source>
        <dbReference type="Proteomes" id="UP000828390"/>
    </source>
</evidence>
<evidence type="ECO:0000313" key="2">
    <source>
        <dbReference type="EMBL" id="KAH3876257.1"/>
    </source>
</evidence>
<name>A0A9D4RRS5_DREPO</name>
<dbReference type="Proteomes" id="UP000828390">
    <property type="component" value="Unassembled WGS sequence"/>
</dbReference>
<gene>
    <name evidence="2" type="ORF">DPMN_000094</name>
</gene>
<sequence length="74" mass="8818">MCMRRLKGLIDVICEILEEPYDQPSSHTRHASRTTRGTDSSTWHSDMFQDMCTCCLRQCSMHEMRLWCTRHPRN</sequence>
<dbReference type="AlphaFoldDB" id="A0A9D4RRS5"/>
<keyword evidence="3" id="KW-1185">Reference proteome</keyword>
<feature type="compositionally biased region" description="Polar residues" evidence="1">
    <location>
        <begin position="34"/>
        <end position="44"/>
    </location>
</feature>